<comment type="caution">
    <text evidence="1">The sequence shown here is derived from an EMBL/GenBank/DDBJ whole genome shotgun (WGS) entry which is preliminary data.</text>
</comment>
<keyword evidence="2" id="KW-1185">Reference proteome</keyword>
<dbReference type="EMBL" id="JAQNDL010000001">
    <property type="protein sequence ID" value="MDC0715669.1"/>
    <property type="molecule type" value="Genomic_DNA"/>
</dbReference>
<protein>
    <submittedName>
        <fullName evidence="1">Uncharacterized protein</fullName>
    </submittedName>
</protein>
<proteinExistence type="predicted"/>
<evidence type="ECO:0000313" key="2">
    <source>
        <dbReference type="Proteomes" id="UP001221686"/>
    </source>
</evidence>
<evidence type="ECO:0000313" key="1">
    <source>
        <dbReference type="EMBL" id="MDC0715669.1"/>
    </source>
</evidence>
<sequence length="222" mass="23515">MSLFAASNPAHVTPGEFSESLRAPVDFSADAVIAAFDFSEGLNIEIAYALKGVGHVRLAAHGELDGGATFILLVDDTTILDFDGELTGLPEQSLKTLNTEYLATLEREEVVSLFNSLVQVWTTSEVEQALADAAEAAPSRSVSCDVAGGLSGGSIGVATGAGCWWFFKKFKTCKRLEWVSPHPSSATSRTNAALRFSYRPGSSGSSLSSRHFGRCVSWATSA</sequence>
<reference evidence="1 2" key="1">
    <citation type="submission" date="2022-11" db="EMBL/GenBank/DDBJ databases">
        <title>Minimal conservation of predation-associated metabolite biosynthetic gene clusters underscores biosynthetic potential of Myxococcota including descriptions for ten novel species: Archangium lansinium sp. nov., Myxococcus landrumus sp. nov., Nannocystis bai.</title>
        <authorList>
            <person name="Ahearne A."/>
            <person name="Stevens C."/>
            <person name="Dowd S."/>
        </authorList>
    </citation>
    <scope>NUCLEOTIDE SEQUENCE [LARGE SCALE GENOMIC DNA]</scope>
    <source>
        <strain evidence="1 2">BB15-2</strain>
    </source>
</reference>
<name>A0ABT5DPZ4_9BACT</name>
<accession>A0ABT5DPZ4</accession>
<dbReference type="Proteomes" id="UP001221686">
    <property type="component" value="Unassembled WGS sequence"/>
</dbReference>
<dbReference type="RefSeq" id="WP_272084094.1">
    <property type="nucleotide sequence ID" value="NZ_JAQNDL010000001.1"/>
</dbReference>
<organism evidence="1 2">
    <name type="scientific">Nannocystis bainbridge</name>
    <dbReference type="NCBI Taxonomy" id="2995303"/>
    <lineage>
        <taxon>Bacteria</taxon>
        <taxon>Pseudomonadati</taxon>
        <taxon>Myxococcota</taxon>
        <taxon>Polyangia</taxon>
        <taxon>Nannocystales</taxon>
        <taxon>Nannocystaceae</taxon>
        <taxon>Nannocystis</taxon>
    </lineage>
</organism>
<gene>
    <name evidence="1" type="ORF">POL25_02125</name>
</gene>